<comment type="caution">
    <text evidence="3">The sequence shown here is derived from an EMBL/GenBank/DDBJ whole genome shotgun (WGS) entry which is preliminary data.</text>
</comment>
<feature type="compositionally biased region" description="Low complexity" evidence="1">
    <location>
        <begin position="423"/>
        <end position="432"/>
    </location>
</feature>
<dbReference type="Proteomes" id="UP000237144">
    <property type="component" value="Unassembled WGS sequence"/>
</dbReference>
<dbReference type="OrthoDB" id="2526666at2759"/>
<feature type="transmembrane region" description="Helical" evidence="2">
    <location>
        <begin position="99"/>
        <end position="123"/>
    </location>
</feature>
<feature type="transmembrane region" description="Helical" evidence="2">
    <location>
        <begin position="345"/>
        <end position="363"/>
    </location>
</feature>
<feature type="region of interest" description="Disordered" evidence="1">
    <location>
        <begin position="422"/>
        <end position="489"/>
    </location>
</feature>
<keyword evidence="2" id="KW-0472">Membrane</keyword>
<reference evidence="3 4" key="1">
    <citation type="journal article" date="2018" name="Front. Microbiol.">
        <title>Prospects for Fungal Bioremediation of Acidic Radioactive Waste Sites: Characterization and Genome Sequence of Rhodotorula taiwanensis MD1149.</title>
        <authorList>
            <person name="Tkavc R."/>
            <person name="Matrosova V.Y."/>
            <person name="Grichenko O.E."/>
            <person name="Gostincar C."/>
            <person name="Volpe R.P."/>
            <person name="Klimenkova P."/>
            <person name="Gaidamakova E.K."/>
            <person name="Zhou C.E."/>
            <person name="Stewart B.J."/>
            <person name="Lyman M.G."/>
            <person name="Malfatti S.A."/>
            <person name="Rubinfeld B."/>
            <person name="Courtot M."/>
            <person name="Singh J."/>
            <person name="Dalgard C.L."/>
            <person name="Hamilton T."/>
            <person name="Frey K.G."/>
            <person name="Gunde-Cimerman N."/>
            <person name="Dugan L."/>
            <person name="Daly M.J."/>
        </authorList>
    </citation>
    <scope>NUCLEOTIDE SEQUENCE [LARGE SCALE GENOMIC DNA]</scope>
    <source>
        <strain evidence="3 4">MD1149</strain>
    </source>
</reference>
<dbReference type="EMBL" id="PJQD01000009">
    <property type="protein sequence ID" value="POY75884.1"/>
    <property type="molecule type" value="Genomic_DNA"/>
</dbReference>
<protein>
    <submittedName>
        <fullName evidence="3">Uncharacterized protein</fullName>
    </submittedName>
</protein>
<accession>A0A2S5BGJ0</accession>
<evidence type="ECO:0000256" key="2">
    <source>
        <dbReference type="SAM" id="Phobius"/>
    </source>
</evidence>
<organism evidence="3 4">
    <name type="scientific">Rhodotorula taiwanensis</name>
    <dbReference type="NCBI Taxonomy" id="741276"/>
    <lineage>
        <taxon>Eukaryota</taxon>
        <taxon>Fungi</taxon>
        <taxon>Dikarya</taxon>
        <taxon>Basidiomycota</taxon>
        <taxon>Pucciniomycotina</taxon>
        <taxon>Microbotryomycetes</taxon>
        <taxon>Sporidiobolales</taxon>
        <taxon>Sporidiobolaceae</taxon>
        <taxon>Rhodotorula</taxon>
    </lineage>
</organism>
<keyword evidence="4" id="KW-1185">Reference proteome</keyword>
<feature type="transmembrane region" description="Helical" evidence="2">
    <location>
        <begin position="219"/>
        <end position="240"/>
    </location>
</feature>
<feature type="transmembrane region" description="Helical" evidence="2">
    <location>
        <begin position="298"/>
        <end position="325"/>
    </location>
</feature>
<evidence type="ECO:0000313" key="4">
    <source>
        <dbReference type="Proteomes" id="UP000237144"/>
    </source>
</evidence>
<feature type="region of interest" description="Disordered" evidence="1">
    <location>
        <begin position="374"/>
        <end position="393"/>
    </location>
</feature>
<evidence type="ECO:0000256" key="1">
    <source>
        <dbReference type="SAM" id="MobiDB-lite"/>
    </source>
</evidence>
<feature type="transmembrane region" description="Helical" evidence="2">
    <location>
        <begin position="144"/>
        <end position="166"/>
    </location>
</feature>
<proteinExistence type="predicted"/>
<feature type="compositionally biased region" description="Low complexity" evidence="1">
    <location>
        <begin position="374"/>
        <end position="390"/>
    </location>
</feature>
<name>A0A2S5BGJ0_9BASI</name>
<keyword evidence="2" id="KW-1133">Transmembrane helix</keyword>
<evidence type="ECO:0000313" key="3">
    <source>
        <dbReference type="EMBL" id="POY75884.1"/>
    </source>
</evidence>
<dbReference type="AlphaFoldDB" id="A0A2S5BGJ0"/>
<gene>
    <name evidence="3" type="ORF">BMF94_0967</name>
</gene>
<feature type="compositionally biased region" description="Polar residues" evidence="1">
    <location>
        <begin position="447"/>
        <end position="462"/>
    </location>
</feature>
<feature type="transmembrane region" description="Helical" evidence="2">
    <location>
        <begin position="72"/>
        <end position="93"/>
    </location>
</feature>
<sequence>MAPPRLSANATTPDPFRKILHSLQHEIFPRPSPGVRLAGSVLGVAATLFSRCPGQVDSPAGRLVVLDANRAFAYLAAFGGLVSITGSAFSLLAPPSGTAHAALLSLIELFTFLVGSTAVVAALQSAWRFAPKPVTAPVRLSRRPVNSLCLGSVALGAALITASGIVRTLSARHLDLSFLDLRLQLQRLSAEQVEATPTSVLQLLPGITQLRATADRMHVSVAVAQTANLVCAGLIASVAFSAVRRFRVRGPAVTAAIQLPLTPPGFDSKEDVTSSYFMADSGGEDLESYRQIKARDDLVLVCALVGSVAVVSAAASSAALVIALVPDLYWTRVTARRLLDLLPPVLATLTQAIALGVLVLETFRSQSAAAAADRAASSPGLSEEGPSGPLRSYEPLSTRVIKLSRRSSFRLARFGRKRRATNVSVSSSTGSTRELKGVLEGSDEDSSSLAGSVTPSEASSELANLPTLLNGGDTAPRQSLSRRRSADGP</sequence>
<keyword evidence="2" id="KW-0812">Transmembrane</keyword>